<keyword evidence="5" id="KW-0902">Two-component regulatory system</keyword>
<feature type="domain" description="Histidine kinase" evidence="6">
    <location>
        <begin position="1"/>
        <end position="65"/>
    </location>
</feature>
<dbReference type="EMBL" id="BKCL01000002">
    <property type="protein sequence ID" value="GEQ97185.1"/>
    <property type="molecule type" value="Genomic_DNA"/>
</dbReference>
<protein>
    <recommendedName>
        <fullName evidence="2">histidine kinase</fullName>
        <ecNumber evidence="2">2.7.13.3</ecNumber>
    </recommendedName>
</protein>
<evidence type="ECO:0000256" key="3">
    <source>
        <dbReference type="ARBA" id="ARBA00022679"/>
    </source>
</evidence>
<dbReference type="InterPro" id="IPR005467">
    <property type="entry name" value="His_kinase_dom"/>
</dbReference>
<dbReference type="GO" id="GO:0000160">
    <property type="term" value="P:phosphorelay signal transduction system"/>
    <property type="evidence" value="ECO:0007669"/>
    <property type="project" value="UniProtKB-KW"/>
</dbReference>
<dbReference type="GO" id="GO:0004673">
    <property type="term" value="F:protein histidine kinase activity"/>
    <property type="evidence" value="ECO:0007669"/>
    <property type="project" value="UniProtKB-EC"/>
</dbReference>
<dbReference type="InterPro" id="IPR050736">
    <property type="entry name" value="Sensor_HK_Regulatory"/>
</dbReference>
<evidence type="ECO:0000256" key="2">
    <source>
        <dbReference type="ARBA" id="ARBA00012438"/>
    </source>
</evidence>
<dbReference type="InterPro" id="IPR003594">
    <property type="entry name" value="HATPase_dom"/>
</dbReference>
<name>A0A5A7MQF1_9PROT</name>
<dbReference type="InterPro" id="IPR004358">
    <property type="entry name" value="Sig_transdc_His_kin-like_C"/>
</dbReference>
<evidence type="ECO:0000313" key="7">
    <source>
        <dbReference type="EMBL" id="GEQ97185.1"/>
    </source>
</evidence>
<dbReference type="PRINTS" id="PR00344">
    <property type="entry name" value="BCTRLSENSOR"/>
</dbReference>
<proteinExistence type="predicted"/>
<evidence type="ECO:0000256" key="1">
    <source>
        <dbReference type="ARBA" id="ARBA00000085"/>
    </source>
</evidence>
<dbReference type="RefSeq" id="WP_149999731.1">
    <property type="nucleotide sequence ID" value="NZ_BKCL01000002.1"/>
</dbReference>
<dbReference type="PROSITE" id="PS50109">
    <property type="entry name" value="HIS_KIN"/>
    <property type="match status" value="1"/>
</dbReference>
<keyword evidence="3" id="KW-0808">Transferase</keyword>
<sequence length="65" mass="6903">MTEDEIVTALSPFGQSDTSYTRHHDGIGLGIPIVENLTTLQNGTFSIRSKPGEGTTVTITLPQAS</sequence>
<dbReference type="Gene3D" id="3.30.565.10">
    <property type="entry name" value="Histidine kinase-like ATPase, C-terminal domain"/>
    <property type="match status" value="1"/>
</dbReference>
<dbReference type="AlphaFoldDB" id="A0A5A7MQF1"/>
<accession>A0A5A7MQF1</accession>
<gene>
    <name evidence="7" type="ORF">JCM17844_08220</name>
</gene>
<evidence type="ECO:0000256" key="5">
    <source>
        <dbReference type="ARBA" id="ARBA00023012"/>
    </source>
</evidence>
<organism evidence="7 8">
    <name type="scientific">Iodidimonas gelatinilytica</name>
    <dbReference type="NCBI Taxonomy" id="1236966"/>
    <lineage>
        <taxon>Bacteria</taxon>
        <taxon>Pseudomonadati</taxon>
        <taxon>Pseudomonadota</taxon>
        <taxon>Alphaproteobacteria</taxon>
        <taxon>Iodidimonadales</taxon>
        <taxon>Iodidimonadaceae</taxon>
        <taxon>Iodidimonas</taxon>
    </lineage>
</organism>
<evidence type="ECO:0000313" key="8">
    <source>
        <dbReference type="Proteomes" id="UP000322084"/>
    </source>
</evidence>
<dbReference type="Pfam" id="PF02518">
    <property type="entry name" value="HATPase_c"/>
    <property type="match status" value="1"/>
</dbReference>
<dbReference type="InterPro" id="IPR036890">
    <property type="entry name" value="HATPase_C_sf"/>
</dbReference>
<dbReference type="Proteomes" id="UP000322084">
    <property type="component" value="Unassembled WGS sequence"/>
</dbReference>
<dbReference type="EC" id="2.7.13.3" evidence="2"/>
<dbReference type="SUPFAM" id="SSF55874">
    <property type="entry name" value="ATPase domain of HSP90 chaperone/DNA topoisomerase II/histidine kinase"/>
    <property type="match status" value="1"/>
</dbReference>
<keyword evidence="4" id="KW-0418">Kinase</keyword>
<evidence type="ECO:0000256" key="4">
    <source>
        <dbReference type="ARBA" id="ARBA00022777"/>
    </source>
</evidence>
<evidence type="ECO:0000259" key="6">
    <source>
        <dbReference type="PROSITE" id="PS50109"/>
    </source>
</evidence>
<reference evidence="7 8" key="1">
    <citation type="submission" date="2019-09" db="EMBL/GenBank/DDBJ databases">
        <title>NBRP : Genome information of microbial organism related human and environment.</title>
        <authorList>
            <person name="Hattori M."/>
            <person name="Oshima K."/>
            <person name="Inaba H."/>
            <person name="Suda W."/>
            <person name="Sakamoto M."/>
            <person name="Iino T."/>
            <person name="Kitahara M."/>
            <person name="Oshida Y."/>
            <person name="Iida T."/>
            <person name="Kudo T."/>
            <person name="Itoh T."/>
            <person name="Ohkuma M."/>
        </authorList>
    </citation>
    <scope>NUCLEOTIDE SEQUENCE [LARGE SCALE GENOMIC DNA]</scope>
    <source>
        <strain evidence="7 8">Hi-2</strain>
    </source>
</reference>
<comment type="catalytic activity">
    <reaction evidence="1">
        <text>ATP + protein L-histidine = ADP + protein N-phospho-L-histidine.</text>
        <dbReference type="EC" id="2.7.13.3"/>
    </reaction>
</comment>
<dbReference type="PANTHER" id="PTHR43711">
    <property type="entry name" value="TWO-COMPONENT HISTIDINE KINASE"/>
    <property type="match status" value="1"/>
</dbReference>
<comment type="caution">
    <text evidence="7">The sequence shown here is derived from an EMBL/GenBank/DDBJ whole genome shotgun (WGS) entry which is preliminary data.</text>
</comment>
<dbReference type="PANTHER" id="PTHR43711:SF26">
    <property type="entry name" value="SENSOR HISTIDINE KINASE RCSC"/>
    <property type="match status" value="1"/>
</dbReference>